<accession>A0A164EI93</accession>
<keyword evidence="3" id="KW-1185">Reference proteome</keyword>
<gene>
    <name evidence="2" type="ORF">APZ42_008645</name>
</gene>
<name>A0A164EI93_9CRUS</name>
<evidence type="ECO:0000256" key="1">
    <source>
        <dbReference type="SAM" id="SignalP"/>
    </source>
</evidence>
<feature type="signal peptide" evidence="1">
    <location>
        <begin position="1"/>
        <end position="19"/>
    </location>
</feature>
<dbReference type="AlphaFoldDB" id="A0A164EI93"/>
<dbReference type="Proteomes" id="UP000076858">
    <property type="component" value="Unassembled WGS sequence"/>
</dbReference>
<sequence length="43" mass="5136">MKIIIQFKVLIYFVLLSLQHHRYPDFQASLIIQPSSIHFSYSL</sequence>
<evidence type="ECO:0000313" key="2">
    <source>
        <dbReference type="EMBL" id="KZR96808.1"/>
    </source>
</evidence>
<keyword evidence="1" id="KW-0732">Signal</keyword>
<dbReference type="EMBL" id="LRGB01023620">
    <property type="protein sequence ID" value="KZR96808.1"/>
    <property type="molecule type" value="Genomic_DNA"/>
</dbReference>
<protein>
    <submittedName>
        <fullName evidence="2">Uncharacterized protein</fullName>
    </submittedName>
</protein>
<reference evidence="2 3" key="1">
    <citation type="submission" date="2016-03" db="EMBL/GenBank/DDBJ databases">
        <title>EvidentialGene: Evidence-directed Construction of Genes on Genomes.</title>
        <authorList>
            <person name="Gilbert D.G."/>
            <person name="Choi J.-H."/>
            <person name="Mockaitis K."/>
            <person name="Colbourne J."/>
            <person name="Pfrender M."/>
        </authorList>
    </citation>
    <scope>NUCLEOTIDE SEQUENCE [LARGE SCALE GENOMIC DNA]</scope>
    <source>
        <strain evidence="2 3">Xinb3</strain>
        <tissue evidence="2">Complete organism</tissue>
    </source>
</reference>
<organism evidence="2 3">
    <name type="scientific">Daphnia magna</name>
    <dbReference type="NCBI Taxonomy" id="35525"/>
    <lineage>
        <taxon>Eukaryota</taxon>
        <taxon>Metazoa</taxon>
        <taxon>Ecdysozoa</taxon>
        <taxon>Arthropoda</taxon>
        <taxon>Crustacea</taxon>
        <taxon>Branchiopoda</taxon>
        <taxon>Diplostraca</taxon>
        <taxon>Cladocera</taxon>
        <taxon>Anomopoda</taxon>
        <taxon>Daphniidae</taxon>
        <taxon>Daphnia</taxon>
    </lineage>
</organism>
<evidence type="ECO:0000313" key="3">
    <source>
        <dbReference type="Proteomes" id="UP000076858"/>
    </source>
</evidence>
<feature type="chain" id="PRO_5007849783" evidence="1">
    <location>
        <begin position="20"/>
        <end position="43"/>
    </location>
</feature>
<comment type="caution">
    <text evidence="2">The sequence shown here is derived from an EMBL/GenBank/DDBJ whole genome shotgun (WGS) entry which is preliminary data.</text>
</comment>
<proteinExistence type="predicted"/>